<dbReference type="GO" id="GO:0005886">
    <property type="term" value="C:plasma membrane"/>
    <property type="evidence" value="ECO:0007669"/>
    <property type="project" value="TreeGrafter"/>
</dbReference>
<accession>A0AAF3EWQ2</accession>
<dbReference type="InterPro" id="IPR029058">
    <property type="entry name" value="AB_hydrolase_fold"/>
</dbReference>
<feature type="domain" description="AB hydrolase-1" evidence="1">
    <location>
        <begin position="153"/>
        <end position="260"/>
    </location>
</feature>
<proteinExistence type="predicted"/>
<dbReference type="GO" id="GO:0010008">
    <property type="term" value="C:endosome membrane"/>
    <property type="evidence" value="ECO:0007669"/>
    <property type="project" value="TreeGrafter"/>
</dbReference>
<dbReference type="AlphaFoldDB" id="A0AAF3EWQ2"/>
<dbReference type="Pfam" id="PF00561">
    <property type="entry name" value="Abhydrolase_1"/>
    <property type="match status" value="1"/>
</dbReference>
<evidence type="ECO:0000313" key="2">
    <source>
        <dbReference type="Proteomes" id="UP000887575"/>
    </source>
</evidence>
<dbReference type="Gene3D" id="3.40.50.1820">
    <property type="entry name" value="alpha/beta hydrolase"/>
    <property type="match status" value="1"/>
</dbReference>
<organism evidence="2 3">
    <name type="scientific">Mesorhabditis belari</name>
    <dbReference type="NCBI Taxonomy" id="2138241"/>
    <lineage>
        <taxon>Eukaryota</taxon>
        <taxon>Metazoa</taxon>
        <taxon>Ecdysozoa</taxon>
        <taxon>Nematoda</taxon>
        <taxon>Chromadorea</taxon>
        <taxon>Rhabditida</taxon>
        <taxon>Rhabditina</taxon>
        <taxon>Rhabditomorpha</taxon>
        <taxon>Rhabditoidea</taxon>
        <taxon>Rhabditidae</taxon>
        <taxon>Mesorhabditinae</taxon>
        <taxon>Mesorhabditis</taxon>
    </lineage>
</organism>
<protein>
    <submittedName>
        <fullName evidence="3">AB hydrolase-1 domain-containing protein</fullName>
    </submittedName>
</protein>
<keyword evidence="2" id="KW-1185">Reference proteome</keyword>
<dbReference type="WBParaSite" id="MBELARI_LOCUS18639">
    <property type="protein sequence ID" value="MBELARI_LOCUS18639"/>
    <property type="gene ID" value="MBELARI_LOCUS18639"/>
</dbReference>
<dbReference type="PANTHER" id="PTHR12277">
    <property type="entry name" value="ALPHA/BETA HYDROLASE DOMAIN-CONTAINING PROTEIN"/>
    <property type="match status" value="1"/>
</dbReference>
<name>A0AAF3EWQ2_9BILA</name>
<evidence type="ECO:0000259" key="1">
    <source>
        <dbReference type="Pfam" id="PF00561"/>
    </source>
</evidence>
<reference evidence="3" key="1">
    <citation type="submission" date="2024-02" db="UniProtKB">
        <authorList>
            <consortium name="WormBaseParasite"/>
        </authorList>
    </citation>
    <scope>IDENTIFICATION</scope>
</reference>
<dbReference type="SUPFAM" id="SSF53474">
    <property type="entry name" value="alpha/beta-Hydrolases"/>
    <property type="match status" value="1"/>
</dbReference>
<dbReference type="InterPro" id="IPR000073">
    <property type="entry name" value="AB_hydrolase_1"/>
</dbReference>
<dbReference type="PANTHER" id="PTHR12277:SF39">
    <property type="entry name" value="SERINE AMINOPEPTIDASE S33 DOMAIN-CONTAINING PROTEIN"/>
    <property type="match status" value="1"/>
</dbReference>
<dbReference type="GO" id="GO:0008474">
    <property type="term" value="F:palmitoyl-(protein) hydrolase activity"/>
    <property type="evidence" value="ECO:0007669"/>
    <property type="project" value="TreeGrafter"/>
</dbReference>
<sequence>MNDDGQLPLQLRREEQRLTKWGVFKQLLKACGLICYTACPPLPEQITRKLAFHPPTRGKSYQLRLLDESSNELVKKASKVHGRPFKIELMNQEETLNLTQNALFETTNFFTVETSYKNVLVGMHSAPQKARPPGQPYRQAVIFAQPNSSDLGWWAQPLCVNVPHLADLLECHMFAFDYSGFGCSTGSPSESNINNDIVAVYDYVRRTMPDAEIILMGYSIGTSCVIDLASKRPEELTGVVLIAPFASGFRLFQDVENVEAGMPPPCCMSFDRFRSVDKISLINVPTLICHGTLDTTVPLAHGKRLYSKLTNPVPMLIMHGADHSSIFTGARWETTARISRFLRYEAQTRDESKRVFVSDLVRRFNELDGSTWITTDPAFQVDGLMSEVNLNTQPIE</sequence>
<evidence type="ECO:0000313" key="3">
    <source>
        <dbReference type="WBParaSite" id="MBELARI_LOCUS18639"/>
    </source>
</evidence>
<dbReference type="Proteomes" id="UP000887575">
    <property type="component" value="Unassembled WGS sequence"/>
</dbReference>